<feature type="compositionally biased region" description="Basic and acidic residues" evidence="2">
    <location>
        <begin position="581"/>
        <end position="604"/>
    </location>
</feature>
<evidence type="ECO:0000313" key="4">
    <source>
        <dbReference type="EMBL" id="TFJ86655.1"/>
    </source>
</evidence>
<dbReference type="InterPro" id="IPR036291">
    <property type="entry name" value="NAD(P)-bd_dom_sf"/>
</dbReference>
<dbReference type="AlphaFoldDB" id="A0A4D9DB39"/>
<evidence type="ECO:0000256" key="1">
    <source>
        <dbReference type="ARBA" id="ARBA00007884"/>
    </source>
</evidence>
<dbReference type="SUPFAM" id="SSF51735">
    <property type="entry name" value="NAD(P)-binding Rossmann-fold domains"/>
    <property type="match status" value="1"/>
</dbReference>
<dbReference type="InterPro" id="IPR039131">
    <property type="entry name" value="NDUFAF1"/>
</dbReference>
<evidence type="ECO:0000259" key="3">
    <source>
        <dbReference type="Pfam" id="PF08547"/>
    </source>
</evidence>
<reference evidence="4 5" key="1">
    <citation type="submission" date="2019-01" db="EMBL/GenBank/DDBJ databases">
        <title>Nuclear Genome Assembly of the Microalgal Biofuel strain Nannochloropsis salina CCMP1776.</title>
        <authorList>
            <person name="Hovde B."/>
        </authorList>
    </citation>
    <scope>NUCLEOTIDE SEQUENCE [LARGE SCALE GENOMIC DNA]</scope>
    <source>
        <strain evidence="4 5">CCMP1776</strain>
    </source>
</reference>
<dbReference type="Gene3D" id="3.40.50.720">
    <property type="entry name" value="NAD(P)-binding Rossmann-like Domain"/>
    <property type="match status" value="2"/>
</dbReference>
<organism evidence="4 5">
    <name type="scientific">Nannochloropsis salina CCMP1776</name>
    <dbReference type="NCBI Taxonomy" id="1027361"/>
    <lineage>
        <taxon>Eukaryota</taxon>
        <taxon>Sar</taxon>
        <taxon>Stramenopiles</taxon>
        <taxon>Ochrophyta</taxon>
        <taxon>Eustigmatophyceae</taxon>
        <taxon>Eustigmatales</taxon>
        <taxon>Monodopsidaceae</taxon>
        <taxon>Microchloropsis</taxon>
        <taxon>Microchloropsis salina</taxon>
    </lineage>
</organism>
<dbReference type="SUPFAM" id="SSF49785">
    <property type="entry name" value="Galactose-binding domain-like"/>
    <property type="match status" value="1"/>
</dbReference>
<accession>A0A4D9DB39</accession>
<proteinExistence type="inferred from homology"/>
<feature type="region of interest" description="Disordered" evidence="2">
    <location>
        <begin position="568"/>
        <end position="636"/>
    </location>
</feature>
<evidence type="ECO:0000256" key="2">
    <source>
        <dbReference type="SAM" id="MobiDB-lite"/>
    </source>
</evidence>
<gene>
    <name evidence="4" type="ORF">NSK_002309</name>
</gene>
<keyword evidence="5" id="KW-1185">Reference proteome</keyword>
<feature type="compositionally biased region" description="Pro residues" evidence="2">
    <location>
        <begin position="1"/>
        <end position="12"/>
    </location>
</feature>
<dbReference type="PANTHER" id="PTHR13194">
    <property type="entry name" value="COMPLEX I INTERMEDIATE-ASSOCIATED PROTEIN 30"/>
    <property type="match status" value="1"/>
</dbReference>
<protein>
    <recommendedName>
        <fullName evidence="3">NADH:ubiquinone oxidoreductase intermediate-associated protein 30 domain-containing protein</fullName>
    </recommendedName>
</protein>
<sequence>MASRALPPPPPTVRRTGGPVSVVFGATGRAGREIVQALLREGHDVVAAVRNESKLNEVFGASALSGATPASLGHGLLDYISGIDVTNAATLSSGNVPAVLKEASHVVVALGPVGGVQPGGGFGFFPGLTSEDVDFKGVTKVIDAVVDAKGVVKEGAGEGGKKQAAGEVEERKRTLFRFETPEDVAKWQRLDDVIMGGQSSSSLELDREKGYATYTGSLVVEGGGFCGTRASGGDAPVDLSGFDGVTLRVRGDGHRYKLNLKTTETLASENVYQAAFDTLPLQDAGEGAGGWQTITIPFHRFYPVVRNRVDYKAAPLQPSSQAAVSLGLVYSRFEFNRQANPYYDPGAFSLSLEEIALYRSRRPSLVLVSSAGAERNAKVETEEDRKTEIPIVMLNPGGILNWKYRSVQRDRERKREDGRPDVVCAVESPACAFASVFFNTPLLFSSFPSAETYLRASPLPYIILRPCGLVPEKAFGDEPSTGKLQAGQGDTITGRLTRQDLGLAVAAALASPYSAGKTMEIRRDEAADANAMTGVGRRPRTTAVTALELFQTLVADKDRAVSGTSGLFPFPEAVDPPQEVSPERAKEILNDPRVKAQQERDRALVESGALQKGQGGGGRIEEEPAAAVSMTASQGK</sequence>
<dbReference type="EMBL" id="SDOX01000008">
    <property type="protein sequence ID" value="TFJ86655.1"/>
    <property type="molecule type" value="Genomic_DNA"/>
</dbReference>
<name>A0A4D9DB39_9STRA</name>
<feature type="region of interest" description="Disordered" evidence="2">
    <location>
        <begin position="1"/>
        <end position="20"/>
    </location>
</feature>
<dbReference type="PANTHER" id="PTHR13194:SF19">
    <property type="entry name" value="NAD(P)-BINDING ROSSMANN-FOLD SUPERFAMILY PROTEIN"/>
    <property type="match status" value="1"/>
</dbReference>
<dbReference type="Proteomes" id="UP000355283">
    <property type="component" value="Unassembled WGS sequence"/>
</dbReference>
<comment type="caution">
    <text evidence="4">The sequence shown here is derived from an EMBL/GenBank/DDBJ whole genome shotgun (WGS) entry which is preliminary data.</text>
</comment>
<comment type="similarity">
    <text evidence="1">Belongs to the CIA30 family.</text>
</comment>
<dbReference type="Pfam" id="PF08547">
    <property type="entry name" value="CIA30"/>
    <property type="match status" value="1"/>
</dbReference>
<dbReference type="GO" id="GO:0051082">
    <property type="term" value="F:unfolded protein binding"/>
    <property type="evidence" value="ECO:0007669"/>
    <property type="project" value="TreeGrafter"/>
</dbReference>
<feature type="domain" description="NADH:ubiquinone oxidoreductase intermediate-associated protein 30" evidence="3">
    <location>
        <begin position="176"/>
        <end position="342"/>
    </location>
</feature>
<dbReference type="OrthoDB" id="426386at2759"/>
<dbReference type="InterPro" id="IPR008979">
    <property type="entry name" value="Galactose-bd-like_sf"/>
</dbReference>
<evidence type="ECO:0000313" key="5">
    <source>
        <dbReference type="Proteomes" id="UP000355283"/>
    </source>
</evidence>
<dbReference type="InterPro" id="IPR013857">
    <property type="entry name" value="NADH-UbQ_OxRdtase-assoc_prot30"/>
</dbReference>
<dbReference type="GO" id="GO:0010257">
    <property type="term" value="P:NADH dehydrogenase complex assembly"/>
    <property type="evidence" value="ECO:0007669"/>
    <property type="project" value="TreeGrafter"/>
</dbReference>